<feature type="transmembrane region" description="Helical" evidence="2">
    <location>
        <begin position="92"/>
        <end position="115"/>
    </location>
</feature>
<dbReference type="Proteomes" id="UP000092321">
    <property type="component" value="Unassembled WGS sequence"/>
</dbReference>
<keyword evidence="4" id="KW-1185">Reference proteome</keyword>
<proteinExistence type="predicted"/>
<dbReference type="EMBL" id="LXPE01000022">
    <property type="protein sequence ID" value="OBA26175.1"/>
    <property type="molecule type" value="Genomic_DNA"/>
</dbReference>
<reference evidence="4" key="1">
    <citation type="journal article" date="2016" name="Proc. Natl. Acad. Sci. U.S.A.">
        <title>Comparative genomics of biotechnologically important yeasts.</title>
        <authorList>
            <person name="Riley R."/>
            <person name="Haridas S."/>
            <person name="Wolfe K.H."/>
            <person name="Lopes M.R."/>
            <person name="Hittinger C.T."/>
            <person name="Goeker M."/>
            <person name="Salamov A.A."/>
            <person name="Wisecaver J.H."/>
            <person name="Long T.M."/>
            <person name="Calvey C.H."/>
            <person name="Aerts A.L."/>
            <person name="Barry K.W."/>
            <person name="Choi C."/>
            <person name="Clum A."/>
            <person name="Coughlan A.Y."/>
            <person name="Deshpande S."/>
            <person name="Douglass A.P."/>
            <person name="Hanson S.J."/>
            <person name="Klenk H.-P."/>
            <person name="LaButti K.M."/>
            <person name="Lapidus A."/>
            <person name="Lindquist E.A."/>
            <person name="Lipzen A.M."/>
            <person name="Meier-Kolthoff J.P."/>
            <person name="Ohm R.A."/>
            <person name="Otillar R.P."/>
            <person name="Pangilinan J.L."/>
            <person name="Peng Y."/>
            <person name="Rokas A."/>
            <person name="Rosa C.A."/>
            <person name="Scheuner C."/>
            <person name="Sibirny A.A."/>
            <person name="Slot J.C."/>
            <person name="Stielow J.B."/>
            <person name="Sun H."/>
            <person name="Kurtzman C.P."/>
            <person name="Blackwell M."/>
            <person name="Grigoriev I.V."/>
            <person name="Jeffries T.W."/>
        </authorList>
    </citation>
    <scope>NUCLEOTIDE SEQUENCE [LARGE SCALE GENOMIC DNA]</scope>
    <source>
        <strain evidence="4">NRRL Y-1626</strain>
    </source>
</reference>
<evidence type="ECO:0000313" key="4">
    <source>
        <dbReference type="Proteomes" id="UP000092321"/>
    </source>
</evidence>
<evidence type="ECO:0000256" key="2">
    <source>
        <dbReference type="SAM" id="Phobius"/>
    </source>
</evidence>
<keyword evidence="2" id="KW-0472">Membrane</keyword>
<organism evidence="3 4">
    <name type="scientific">Hanseniaspora valbyensis NRRL Y-1626</name>
    <dbReference type="NCBI Taxonomy" id="766949"/>
    <lineage>
        <taxon>Eukaryota</taxon>
        <taxon>Fungi</taxon>
        <taxon>Dikarya</taxon>
        <taxon>Ascomycota</taxon>
        <taxon>Saccharomycotina</taxon>
        <taxon>Saccharomycetes</taxon>
        <taxon>Saccharomycodales</taxon>
        <taxon>Saccharomycodaceae</taxon>
        <taxon>Hanseniaspora</taxon>
    </lineage>
</organism>
<feature type="transmembrane region" description="Helical" evidence="2">
    <location>
        <begin position="127"/>
        <end position="149"/>
    </location>
</feature>
<evidence type="ECO:0000256" key="1">
    <source>
        <dbReference type="SAM" id="MobiDB-lite"/>
    </source>
</evidence>
<comment type="caution">
    <text evidence="3">The sequence shown here is derived from an EMBL/GenBank/DDBJ whole genome shotgun (WGS) entry which is preliminary data.</text>
</comment>
<accession>A0A1B7TBW2</accession>
<feature type="transmembrane region" description="Helical" evidence="2">
    <location>
        <begin position="234"/>
        <end position="253"/>
    </location>
</feature>
<keyword evidence="2" id="KW-1133">Transmembrane helix</keyword>
<sequence>MAPARKNAKRPGLSTNSAATESMVNLTTPTLQGLYDEDVVNEVDEDDLTKYAKLQLQKEKKEEEEKEENNKSYTEFSLLSTSFFQNNKLGKFIILPILKFVALASVSIVLFELILKLNPTFYRLDTYKLHLTIGFFIYSIFPIIDSLFIRSARPYESITTLTKTSNAILGLYLGLHKYSISLQSNLSTQMVMIILTIGQAAVWMMFDFTKSIVVFSGIISIAAVYLLKIDNLVFALYVFNVALASSLVIGKLTRYLRMF</sequence>
<dbReference type="OrthoDB" id="205546at2759"/>
<evidence type="ECO:0000313" key="3">
    <source>
        <dbReference type="EMBL" id="OBA26175.1"/>
    </source>
</evidence>
<dbReference type="AlphaFoldDB" id="A0A1B7TBW2"/>
<protein>
    <submittedName>
        <fullName evidence="3">Uncharacterized protein</fullName>
    </submittedName>
</protein>
<name>A0A1B7TBW2_9ASCO</name>
<gene>
    <name evidence="3" type="ORF">HANVADRAFT_53342</name>
</gene>
<keyword evidence="2" id="KW-0812">Transmembrane</keyword>
<feature type="region of interest" description="Disordered" evidence="1">
    <location>
        <begin position="1"/>
        <end position="21"/>
    </location>
</feature>